<dbReference type="PANTHER" id="PTHR45937">
    <property type="entry name" value="ASPARAGINE SYNTHETASE DOMAIN-CONTAINING PROTEIN 1"/>
    <property type="match status" value="1"/>
</dbReference>
<proteinExistence type="predicted"/>
<dbReference type="PANTHER" id="PTHR45937:SF1">
    <property type="entry name" value="ASPARAGINE SYNTHETASE DOMAIN-CONTAINING PROTEIN 1"/>
    <property type="match status" value="1"/>
</dbReference>
<evidence type="ECO:0000313" key="5">
    <source>
        <dbReference type="EMBL" id="KAG9439053.1"/>
    </source>
</evidence>
<sequence length="680" mass="75682">MCGIALILAGVKIDSSSFGGCSCGIDCHLSSFPTAETNKVQNLGFSVDDLKVTLQRRGPDQLGSKTVFLHSTRTGSVENNEETSISDEHSGVVNNRDAFRFPSAKAKSFAELQFIGAVLQLRGIYPVSQPLVDSSGNHLLFNGEIFGGIDVRTECNDAETLLHALEACCSCENNKHGPTCHTSKTKRISVPELLSAIRGPWALIYFQASSWKIWFGRDAFGRRSLLVHWPTSDDPRILLSSVSPPSSVKQNCDVEDREGMLPQNYWDELSCGIYSIALQSLEEDGIYSEMYIKGVVKTHMWTDSWLKALIDWERTLVEPRFHAVSENNFTNEKRSQMDTSASLENVSDSSLIGEHEITLHAHKVLVALQKSVMKRITVNKIFQPEICKGEEDQLVPVAVLFSGGLDSMILAALLDNCLDSKYEIDLLNVSFDGELAPDRISAKMGMNELRKISPCRRWHLVEIDAYLANLAAVTKHVMSLIHPANTYMDLNIGTALWLAAGGDGWVSEGNLNRLEMDSKRFKYKSKAKVLLVGSGADEQCAGYSRYRTKFKQGSWQALEEEMRLDMQRIWKRNLGRDDRCLSDNGKEARFPFLDEDVIHSILQIPLWEIADLNQPGGRGDKKILREVARLLGLEMAASMPKRAIQFGSRIARESNRRNFGSNRAANLACAGSVPVRESDG</sequence>
<protein>
    <recommendedName>
        <fullName evidence="4">Asparagine synthetase domain-containing protein</fullName>
    </recommendedName>
</protein>
<evidence type="ECO:0000313" key="6">
    <source>
        <dbReference type="Proteomes" id="UP000825729"/>
    </source>
</evidence>
<dbReference type="SUPFAM" id="SSF56235">
    <property type="entry name" value="N-terminal nucleophile aminohydrolases (Ntn hydrolases)"/>
    <property type="match status" value="1"/>
</dbReference>
<dbReference type="SUPFAM" id="SSF52402">
    <property type="entry name" value="Adenine nucleotide alpha hydrolases-like"/>
    <property type="match status" value="1"/>
</dbReference>
<reference evidence="5 6" key="1">
    <citation type="submission" date="2021-07" db="EMBL/GenBank/DDBJ databases">
        <title>The Aristolochia fimbriata genome: insights into angiosperm evolution, floral development and chemical biosynthesis.</title>
        <authorList>
            <person name="Jiao Y."/>
        </authorList>
    </citation>
    <scope>NUCLEOTIDE SEQUENCE [LARGE SCALE GENOMIC DNA]</scope>
    <source>
        <strain evidence="5">IBCAS-2021</strain>
        <tissue evidence="5">Leaf</tissue>
    </source>
</reference>
<keyword evidence="6" id="KW-1185">Reference proteome</keyword>
<keyword evidence="3" id="KW-0315">Glutamine amidotransferase</keyword>
<dbReference type="AlphaFoldDB" id="A0AAV7DVT2"/>
<dbReference type="InterPro" id="IPR001962">
    <property type="entry name" value="Asn_synthase"/>
</dbReference>
<keyword evidence="2" id="KW-0061">Asparagine biosynthesis</keyword>
<evidence type="ECO:0000256" key="1">
    <source>
        <dbReference type="ARBA" id="ARBA00022605"/>
    </source>
</evidence>
<dbReference type="EMBL" id="JAINDJ010000008">
    <property type="protein sequence ID" value="KAG9439053.1"/>
    <property type="molecule type" value="Genomic_DNA"/>
</dbReference>
<comment type="caution">
    <text evidence="5">The sequence shown here is derived from an EMBL/GenBank/DDBJ whole genome shotgun (WGS) entry which is preliminary data.</text>
</comment>
<evidence type="ECO:0000259" key="4">
    <source>
        <dbReference type="Pfam" id="PF00733"/>
    </source>
</evidence>
<evidence type="ECO:0000256" key="3">
    <source>
        <dbReference type="ARBA" id="ARBA00022962"/>
    </source>
</evidence>
<name>A0AAV7DVT2_ARIFI</name>
<dbReference type="Pfam" id="PF00733">
    <property type="entry name" value="Asn_synthase"/>
    <property type="match status" value="1"/>
</dbReference>
<gene>
    <name evidence="5" type="ORF">H6P81_019218</name>
</gene>
<evidence type="ECO:0000256" key="2">
    <source>
        <dbReference type="ARBA" id="ARBA00022888"/>
    </source>
</evidence>
<dbReference type="InterPro" id="IPR051857">
    <property type="entry name" value="Asn_synthetase_domain"/>
</dbReference>
<dbReference type="Proteomes" id="UP000825729">
    <property type="component" value="Unassembled WGS sequence"/>
</dbReference>
<dbReference type="InterPro" id="IPR014729">
    <property type="entry name" value="Rossmann-like_a/b/a_fold"/>
</dbReference>
<accession>A0AAV7DVT2</accession>
<keyword evidence="1" id="KW-0028">Amino-acid biosynthesis</keyword>
<dbReference type="Gene3D" id="3.60.20.10">
    <property type="entry name" value="Glutamine Phosphoribosylpyrophosphate, subunit 1, domain 1"/>
    <property type="match status" value="1"/>
</dbReference>
<dbReference type="InterPro" id="IPR029055">
    <property type="entry name" value="Ntn_hydrolases_N"/>
</dbReference>
<dbReference type="GO" id="GO:0006529">
    <property type="term" value="P:asparagine biosynthetic process"/>
    <property type="evidence" value="ECO:0007669"/>
    <property type="project" value="UniProtKB-KW"/>
</dbReference>
<dbReference type="Gene3D" id="3.40.50.620">
    <property type="entry name" value="HUPs"/>
    <property type="match status" value="1"/>
</dbReference>
<feature type="domain" description="Asparagine synthetase" evidence="4">
    <location>
        <begin position="553"/>
        <end position="629"/>
    </location>
</feature>
<dbReference type="CDD" id="cd01991">
    <property type="entry name" value="Asn_synthase_B_C"/>
    <property type="match status" value="1"/>
</dbReference>
<dbReference type="GO" id="GO:0004066">
    <property type="term" value="F:asparagine synthase (glutamine-hydrolyzing) activity"/>
    <property type="evidence" value="ECO:0007669"/>
    <property type="project" value="InterPro"/>
</dbReference>
<organism evidence="5 6">
    <name type="scientific">Aristolochia fimbriata</name>
    <name type="common">White veined hardy Dutchman's pipe vine</name>
    <dbReference type="NCBI Taxonomy" id="158543"/>
    <lineage>
        <taxon>Eukaryota</taxon>
        <taxon>Viridiplantae</taxon>
        <taxon>Streptophyta</taxon>
        <taxon>Embryophyta</taxon>
        <taxon>Tracheophyta</taxon>
        <taxon>Spermatophyta</taxon>
        <taxon>Magnoliopsida</taxon>
        <taxon>Magnoliidae</taxon>
        <taxon>Piperales</taxon>
        <taxon>Aristolochiaceae</taxon>
        <taxon>Aristolochia</taxon>
    </lineage>
</organism>